<proteinExistence type="predicted"/>
<dbReference type="STRING" id="930990.A0A067MUT2"/>
<dbReference type="InterPro" id="IPR002110">
    <property type="entry name" value="Ankyrin_rpt"/>
</dbReference>
<dbReference type="HOGENOM" id="CLU_000134_18_9_1"/>
<evidence type="ECO:0000313" key="4">
    <source>
        <dbReference type="EMBL" id="KDQ18465.1"/>
    </source>
</evidence>
<evidence type="ECO:0000313" key="5">
    <source>
        <dbReference type="Proteomes" id="UP000027195"/>
    </source>
</evidence>
<feature type="repeat" description="ANK" evidence="3">
    <location>
        <begin position="57"/>
        <end position="80"/>
    </location>
</feature>
<dbReference type="Pfam" id="PF12796">
    <property type="entry name" value="Ank_2"/>
    <property type="match status" value="1"/>
</dbReference>
<dbReference type="SMART" id="SM00248">
    <property type="entry name" value="ANK"/>
    <property type="match status" value="4"/>
</dbReference>
<feature type="repeat" description="ANK" evidence="3">
    <location>
        <begin position="122"/>
        <end position="155"/>
    </location>
</feature>
<protein>
    <submittedName>
        <fullName evidence="4">Uncharacterized protein</fullName>
    </submittedName>
</protein>
<evidence type="ECO:0000256" key="3">
    <source>
        <dbReference type="PROSITE-ProRule" id="PRU00023"/>
    </source>
</evidence>
<dbReference type="PANTHER" id="PTHR24171:SF8">
    <property type="entry name" value="BRCA1-ASSOCIATED RING DOMAIN PROTEIN 1"/>
    <property type="match status" value="1"/>
</dbReference>
<feature type="repeat" description="ANK" evidence="3">
    <location>
        <begin position="87"/>
        <end position="121"/>
    </location>
</feature>
<dbReference type="GO" id="GO:0085020">
    <property type="term" value="P:protein K6-linked ubiquitination"/>
    <property type="evidence" value="ECO:0007669"/>
    <property type="project" value="TreeGrafter"/>
</dbReference>
<dbReference type="GO" id="GO:0004842">
    <property type="term" value="F:ubiquitin-protein transferase activity"/>
    <property type="evidence" value="ECO:0007669"/>
    <property type="project" value="TreeGrafter"/>
</dbReference>
<keyword evidence="1" id="KW-0677">Repeat</keyword>
<dbReference type="InterPro" id="IPR036770">
    <property type="entry name" value="Ankyrin_rpt-contain_sf"/>
</dbReference>
<dbReference type="Proteomes" id="UP000027195">
    <property type="component" value="Unassembled WGS sequence"/>
</dbReference>
<dbReference type="InParanoid" id="A0A067MUT2"/>
<dbReference type="SUPFAM" id="SSF48403">
    <property type="entry name" value="Ankyrin repeat"/>
    <property type="match status" value="1"/>
</dbReference>
<keyword evidence="2 3" id="KW-0040">ANK repeat</keyword>
<dbReference type="PROSITE" id="PS50297">
    <property type="entry name" value="ANK_REP_REGION"/>
    <property type="match status" value="3"/>
</dbReference>
<dbReference type="Pfam" id="PF00023">
    <property type="entry name" value="Ank"/>
    <property type="match status" value="1"/>
</dbReference>
<dbReference type="PROSITE" id="PS50088">
    <property type="entry name" value="ANK_REPEAT"/>
    <property type="match status" value="4"/>
</dbReference>
<sequence length="161" mass="16861">VRLLLESGADRHLRNAQGQTALQLAAKHKCTATISVLLEAEVDPNVRGKLNNGCWPPLHLAAQSHQPLGIIQLLLKAGADPRNCGPGGRTALHSALEAPGCTDEVLSALLDAGADPNAKDSGGETPLHYAVQYQCSASATLLLLKSGADPHAREHHGRTPL</sequence>
<feature type="repeat" description="ANK" evidence="3">
    <location>
        <begin position="17"/>
        <end position="49"/>
    </location>
</feature>
<evidence type="ECO:0000256" key="1">
    <source>
        <dbReference type="ARBA" id="ARBA00022737"/>
    </source>
</evidence>
<reference evidence="5" key="1">
    <citation type="journal article" date="2014" name="Proc. Natl. Acad. Sci. U.S.A.">
        <title>Extensive sampling of basidiomycete genomes demonstrates inadequacy of the white-rot/brown-rot paradigm for wood decay fungi.</title>
        <authorList>
            <person name="Riley R."/>
            <person name="Salamov A.A."/>
            <person name="Brown D.W."/>
            <person name="Nagy L.G."/>
            <person name="Floudas D."/>
            <person name="Held B.W."/>
            <person name="Levasseur A."/>
            <person name="Lombard V."/>
            <person name="Morin E."/>
            <person name="Otillar R."/>
            <person name="Lindquist E.A."/>
            <person name="Sun H."/>
            <person name="LaButti K.M."/>
            <person name="Schmutz J."/>
            <person name="Jabbour D."/>
            <person name="Luo H."/>
            <person name="Baker S.E."/>
            <person name="Pisabarro A.G."/>
            <person name="Walton J.D."/>
            <person name="Blanchette R.A."/>
            <person name="Henrissat B."/>
            <person name="Martin F."/>
            <person name="Cullen D."/>
            <person name="Hibbett D.S."/>
            <person name="Grigoriev I.V."/>
        </authorList>
    </citation>
    <scope>NUCLEOTIDE SEQUENCE [LARGE SCALE GENOMIC DNA]</scope>
    <source>
        <strain evidence="5">FD-172 SS1</strain>
    </source>
</reference>
<dbReference type="OrthoDB" id="194358at2759"/>
<dbReference type="AlphaFoldDB" id="A0A067MUT2"/>
<name>A0A067MUT2_BOTB1</name>
<dbReference type="PANTHER" id="PTHR24171">
    <property type="entry name" value="ANKYRIN REPEAT DOMAIN-CONTAINING PROTEIN 39-RELATED"/>
    <property type="match status" value="1"/>
</dbReference>
<dbReference type="Gene3D" id="1.25.40.20">
    <property type="entry name" value="Ankyrin repeat-containing domain"/>
    <property type="match status" value="2"/>
</dbReference>
<feature type="non-terminal residue" evidence="4">
    <location>
        <position position="1"/>
    </location>
</feature>
<accession>A0A067MUT2</accession>
<dbReference type="EMBL" id="KL198021">
    <property type="protein sequence ID" value="KDQ18465.1"/>
    <property type="molecule type" value="Genomic_DNA"/>
</dbReference>
<feature type="non-terminal residue" evidence="4">
    <location>
        <position position="161"/>
    </location>
</feature>
<gene>
    <name evidence="4" type="ORF">BOTBODRAFT_80543</name>
</gene>
<evidence type="ECO:0000256" key="2">
    <source>
        <dbReference type="ARBA" id="ARBA00023043"/>
    </source>
</evidence>
<keyword evidence="5" id="KW-1185">Reference proteome</keyword>
<organism evidence="4 5">
    <name type="scientific">Botryobasidium botryosum (strain FD-172 SS1)</name>
    <dbReference type="NCBI Taxonomy" id="930990"/>
    <lineage>
        <taxon>Eukaryota</taxon>
        <taxon>Fungi</taxon>
        <taxon>Dikarya</taxon>
        <taxon>Basidiomycota</taxon>
        <taxon>Agaricomycotina</taxon>
        <taxon>Agaricomycetes</taxon>
        <taxon>Cantharellales</taxon>
        <taxon>Botryobasidiaceae</taxon>
        <taxon>Botryobasidium</taxon>
    </lineage>
</organism>